<proteinExistence type="inferred from homology"/>
<dbReference type="EMBL" id="CAJVPI010001841">
    <property type="protein sequence ID" value="CAG8628313.1"/>
    <property type="molecule type" value="Genomic_DNA"/>
</dbReference>
<dbReference type="InterPro" id="IPR007023">
    <property type="entry name" value="Ribosom_reg"/>
</dbReference>
<evidence type="ECO:0000256" key="5">
    <source>
        <dbReference type="RuleBase" id="RU364132"/>
    </source>
</evidence>
<name>A0A9N9GUY5_9GLOM</name>
<dbReference type="Proteomes" id="UP000789739">
    <property type="component" value="Unassembled WGS sequence"/>
</dbReference>
<keyword evidence="3 5" id="KW-0690">Ribosome biogenesis</keyword>
<evidence type="ECO:0000256" key="4">
    <source>
        <dbReference type="ARBA" id="ARBA00023242"/>
    </source>
</evidence>
<evidence type="ECO:0000256" key="3">
    <source>
        <dbReference type="ARBA" id="ARBA00022517"/>
    </source>
</evidence>
<keyword evidence="7" id="KW-1185">Reference proteome</keyword>
<dbReference type="Pfam" id="PF04939">
    <property type="entry name" value="RRS1"/>
    <property type="match status" value="1"/>
</dbReference>
<comment type="function">
    <text evidence="5">Involved in ribosomal large subunit assembly.</text>
</comment>
<comment type="subcellular location">
    <subcellularLocation>
        <location evidence="1 5">Nucleus</location>
    </subcellularLocation>
</comment>
<dbReference type="OrthoDB" id="28455at2759"/>
<dbReference type="GO" id="GO:0005634">
    <property type="term" value="C:nucleus"/>
    <property type="evidence" value="ECO:0007669"/>
    <property type="project" value="UniProtKB-SubCell"/>
</dbReference>
<comment type="caution">
    <text evidence="6">The sequence shown here is derived from an EMBL/GenBank/DDBJ whole genome shotgun (WGS) entry which is preliminary data.</text>
</comment>
<protein>
    <recommendedName>
        <fullName evidence="5">Ribosome biogenesis regulatory protein</fullName>
    </recommendedName>
</protein>
<reference evidence="6" key="1">
    <citation type="submission" date="2021-06" db="EMBL/GenBank/DDBJ databases">
        <authorList>
            <person name="Kallberg Y."/>
            <person name="Tangrot J."/>
            <person name="Rosling A."/>
        </authorList>
    </citation>
    <scope>NUCLEOTIDE SEQUENCE</scope>
    <source>
        <strain evidence="6">BR232B</strain>
    </source>
</reference>
<gene>
    <name evidence="6" type="ORF">PBRASI_LOCUS9106</name>
</gene>
<evidence type="ECO:0000256" key="1">
    <source>
        <dbReference type="ARBA" id="ARBA00004123"/>
    </source>
</evidence>
<accession>A0A9N9GUY5</accession>
<keyword evidence="4 5" id="KW-0539">Nucleus</keyword>
<dbReference type="AlphaFoldDB" id="A0A9N9GUY5"/>
<evidence type="ECO:0000313" key="7">
    <source>
        <dbReference type="Proteomes" id="UP000789739"/>
    </source>
</evidence>
<evidence type="ECO:0000256" key="2">
    <source>
        <dbReference type="ARBA" id="ARBA00010077"/>
    </source>
</evidence>
<organism evidence="6 7">
    <name type="scientific">Paraglomus brasilianum</name>
    <dbReference type="NCBI Taxonomy" id="144538"/>
    <lineage>
        <taxon>Eukaryota</taxon>
        <taxon>Fungi</taxon>
        <taxon>Fungi incertae sedis</taxon>
        <taxon>Mucoromycota</taxon>
        <taxon>Glomeromycotina</taxon>
        <taxon>Glomeromycetes</taxon>
        <taxon>Paraglomerales</taxon>
        <taxon>Paraglomeraceae</taxon>
        <taxon>Paraglomus</taxon>
    </lineage>
</organism>
<comment type="similarity">
    <text evidence="2 5">Belongs to the RRS1 family.</text>
</comment>
<dbReference type="GO" id="GO:0042254">
    <property type="term" value="P:ribosome biogenesis"/>
    <property type="evidence" value="ECO:0007669"/>
    <property type="project" value="UniProtKB-KW"/>
</dbReference>
<evidence type="ECO:0000313" key="6">
    <source>
        <dbReference type="EMBL" id="CAG8628313.1"/>
    </source>
</evidence>
<sequence length="255" mass="28788">MDVSTQLEVKQQSLTVEKAVPLEFDLALLAGFDINTLDEERLRQNTDKYLKECSRNGTQLIINEIFKLPTNSTEDGTFAELPDQITKIPREKPVPKPKPLTRWEKFAKLKGIQNRKQSRKVFDEATGEWVPRWGYKGANDDGTNDWLIPVPQNAGINATRHTRNLEEGARGADQKSAKEELMKKISISKSATASIGRFDKPLKGEPKIKGVKRKFDPLISDMNKEKEANLNIVNGLFGKKDKSDIINARKARNMA</sequence>